<feature type="transmembrane region" description="Helical" evidence="2">
    <location>
        <begin position="32"/>
        <end position="52"/>
    </location>
</feature>
<feature type="transmembrane region" description="Helical" evidence="2">
    <location>
        <begin position="167"/>
        <end position="187"/>
    </location>
</feature>
<comment type="caution">
    <text evidence="3">The sequence shown here is derived from an EMBL/GenBank/DDBJ whole genome shotgun (WGS) entry which is preliminary data.</text>
</comment>
<keyword evidence="2" id="KW-0472">Membrane</keyword>
<dbReference type="AlphaFoldDB" id="A0AAD9D615"/>
<feature type="transmembrane region" description="Helical" evidence="2">
    <location>
        <begin position="141"/>
        <end position="161"/>
    </location>
</feature>
<evidence type="ECO:0000313" key="3">
    <source>
        <dbReference type="EMBL" id="KAK1735431.1"/>
    </source>
</evidence>
<feature type="compositionally biased region" description="Low complexity" evidence="1">
    <location>
        <begin position="1"/>
        <end position="16"/>
    </location>
</feature>
<protein>
    <submittedName>
        <fullName evidence="3">Uncharacterized protein</fullName>
    </submittedName>
</protein>
<name>A0AAD9D615_9STRA</name>
<reference evidence="3" key="1">
    <citation type="submission" date="2023-06" db="EMBL/GenBank/DDBJ databases">
        <title>Survivors Of The Sea: Transcriptome response of Skeletonema marinoi to long-term dormancy.</title>
        <authorList>
            <person name="Pinder M.I.M."/>
            <person name="Kourtchenko O."/>
            <person name="Robertson E.K."/>
            <person name="Larsson T."/>
            <person name="Maumus F."/>
            <person name="Osuna-Cruz C.M."/>
            <person name="Vancaester E."/>
            <person name="Stenow R."/>
            <person name="Vandepoele K."/>
            <person name="Ploug H."/>
            <person name="Bruchert V."/>
            <person name="Godhe A."/>
            <person name="Topel M."/>
        </authorList>
    </citation>
    <scope>NUCLEOTIDE SEQUENCE</scope>
    <source>
        <strain evidence="3">R05AC</strain>
    </source>
</reference>
<keyword evidence="2" id="KW-0812">Transmembrane</keyword>
<keyword evidence="2" id="KW-1133">Transmembrane helix</keyword>
<accession>A0AAD9D615</accession>
<feature type="region of interest" description="Disordered" evidence="1">
    <location>
        <begin position="1"/>
        <end position="22"/>
    </location>
</feature>
<gene>
    <name evidence="3" type="ORF">QTG54_014045</name>
</gene>
<sequence length="573" mass="62085">MSAATTTEEAAATSSTPRERGTLKHTLPRRPIFLIGLVWAASATLATMLSLHSLSSVYDTSWQIFFGVASLGSASALVGIVFGDSLSHSLAFGAALLIARYCSGASIVEASPPLVVAALASIRGTRAIISNLDWELMFSSTTLHACCLLPFLTAVYLLIASDFNVKAPGLFSITPSCTVAFITLALMHYYNKNRAHKHGYLLTSEMKSHAVFVANAIILSASLMTQDEPFYMVIVVFLLGSMFALLMSLFFAGVADSWYTVGSGQFQMVSLDSVGMMVYFFWPAIIIYFRFVDKYGDYIGGKSITAFGYLKSMGLLTDSPLKSGDDIFSFSFVIMLAIITAVGVPVLNALCPLGGYLYSRAYTHGQPNTKQVALCISYSDLPKDRTTLWAILADRKKEGQATAVLNIFVTLEDLKMHPSELKLIAAKGHKLSLEPTEFIGLSLFQKTAATCNIEFAHYEYTEVLGEAPAWLLAKSVDAIGRHPSLFHKASDLGMKVVYWSTLVKVASGKLTSQQKDVIIGDCQDKNGGSIIYVTSDNSTSNTTAPLCEVVGMLDEFTFESLSSVARDDPTMVL</sequence>
<feature type="transmembrane region" description="Helical" evidence="2">
    <location>
        <begin position="230"/>
        <end position="254"/>
    </location>
</feature>
<feature type="transmembrane region" description="Helical" evidence="2">
    <location>
        <begin position="327"/>
        <end position="350"/>
    </location>
</feature>
<feature type="transmembrane region" description="Helical" evidence="2">
    <location>
        <begin position="266"/>
        <end position="289"/>
    </location>
</feature>
<dbReference type="EMBL" id="JATAAI010000034">
    <property type="protein sequence ID" value="KAK1735431.1"/>
    <property type="molecule type" value="Genomic_DNA"/>
</dbReference>
<feature type="transmembrane region" description="Helical" evidence="2">
    <location>
        <begin position="64"/>
        <end position="83"/>
    </location>
</feature>
<dbReference type="Proteomes" id="UP001224775">
    <property type="component" value="Unassembled WGS sequence"/>
</dbReference>
<proteinExistence type="predicted"/>
<keyword evidence="4" id="KW-1185">Reference proteome</keyword>
<evidence type="ECO:0000256" key="2">
    <source>
        <dbReference type="SAM" id="Phobius"/>
    </source>
</evidence>
<organism evidence="3 4">
    <name type="scientific">Skeletonema marinoi</name>
    <dbReference type="NCBI Taxonomy" id="267567"/>
    <lineage>
        <taxon>Eukaryota</taxon>
        <taxon>Sar</taxon>
        <taxon>Stramenopiles</taxon>
        <taxon>Ochrophyta</taxon>
        <taxon>Bacillariophyta</taxon>
        <taxon>Coscinodiscophyceae</taxon>
        <taxon>Thalassiosirophycidae</taxon>
        <taxon>Thalassiosirales</taxon>
        <taxon>Skeletonemataceae</taxon>
        <taxon>Skeletonema</taxon>
        <taxon>Skeletonema marinoi-dohrnii complex</taxon>
    </lineage>
</organism>
<evidence type="ECO:0000313" key="4">
    <source>
        <dbReference type="Proteomes" id="UP001224775"/>
    </source>
</evidence>
<evidence type="ECO:0000256" key="1">
    <source>
        <dbReference type="SAM" id="MobiDB-lite"/>
    </source>
</evidence>